<sequence length="102" mass="10999">MHRLAVLFFTAVLGAAALVACQSAPQTVPAAQPKPVAGFVTDLKAFDAFIATKPTPAQFHAAYPDVVLVTPDMMTTREMRQNNSRYFPKLDAEGRIVGGSFM</sequence>
<evidence type="ECO:0000313" key="2">
    <source>
        <dbReference type="Proteomes" id="UP000182987"/>
    </source>
</evidence>
<dbReference type="STRING" id="1440763.BJI69_07470"/>
<accession>A0A0G9HAN6</accession>
<name>A0A0G9HAN6_9GAMM</name>
<dbReference type="Proteomes" id="UP000182987">
    <property type="component" value="Chromosome"/>
</dbReference>
<evidence type="ECO:0000313" key="1">
    <source>
        <dbReference type="EMBL" id="APG03764.1"/>
    </source>
</evidence>
<organism evidence="1 2">
    <name type="scientific">Luteibacter rhizovicinus DSM 16549</name>
    <dbReference type="NCBI Taxonomy" id="1440763"/>
    <lineage>
        <taxon>Bacteria</taxon>
        <taxon>Pseudomonadati</taxon>
        <taxon>Pseudomonadota</taxon>
        <taxon>Gammaproteobacteria</taxon>
        <taxon>Lysobacterales</taxon>
        <taxon>Rhodanobacteraceae</taxon>
        <taxon>Luteibacter</taxon>
    </lineage>
</organism>
<dbReference type="RefSeq" id="WP_052767229.1">
    <property type="nucleotide sequence ID" value="NZ_CP017480.1"/>
</dbReference>
<dbReference type="EMBL" id="CP017480">
    <property type="protein sequence ID" value="APG03764.1"/>
    <property type="molecule type" value="Genomic_DNA"/>
</dbReference>
<protein>
    <submittedName>
        <fullName evidence="1">Uncharacterized protein</fullName>
    </submittedName>
</protein>
<reference evidence="2" key="1">
    <citation type="submission" date="2016-09" db="EMBL/GenBank/DDBJ databases">
        <authorList>
            <person name="Lysoe E."/>
        </authorList>
    </citation>
    <scope>NUCLEOTIDE SEQUENCE [LARGE SCALE GENOMIC DNA]</scope>
    <source>
        <strain evidence="2">LJ96T</strain>
    </source>
</reference>
<dbReference type="OrthoDB" id="5959722at2"/>
<dbReference type="PATRIC" id="fig|1440763.5.peg.2378"/>
<keyword evidence="2" id="KW-1185">Reference proteome</keyword>
<dbReference type="PROSITE" id="PS51257">
    <property type="entry name" value="PROKAR_LIPOPROTEIN"/>
    <property type="match status" value="1"/>
</dbReference>
<dbReference type="KEGG" id="lrz:BJI69_07470"/>
<proteinExistence type="predicted"/>
<dbReference type="AlphaFoldDB" id="A0A0G9HAN6"/>
<gene>
    <name evidence="1" type="ORF">BJI69_07470</name>
</gene>